<dbReference type="EMBL" id="JANJYJ010000008">
    <property type="protein sequence ID" value="KAK3195146.1"/>
    <property type="molecule type" value="Genomic_DNA"/>
</dbReference>
<dbReference type="Pfam" id="PF04827">
    <property type="entry name" value="Plant_tran"/>
    <property type="match status" value="1"/>
</dbReference>
<organism evidence="1 2">
    <name type="scientific">Dipteronia sinensis</name>
    <dbReference type="NCBI Taxonomy" id="43782"/>
    <lineage>
        <taxon>Eukaryota</taxon>
        <taxon>Viridiplantae</taxon>
        <taxon>Streptophyta</taxon>
        <taxon>Embryophyta</taxon>
        <taxon>Tracheophyta</taxon>
        <taxon>Spermatophyta</taxon>
        <taxon>Magnoliopsida</taxon>
        <taxon>eudicotyledons</taxon>
        <taxon>Gunneridae</taxon>
        <taxon>Pentapetalae</taxon>
        <taxon>rosids</taxon>
        <taxon>malvids</taxon>
        <taxon>Sapindales</taxon>
        <taxon>Sapindaceae</taxon>
        <taxon>Hippocastanoideae</taxon>
        <taxon>Acereae</taxon>
        <taxon>Dipteronia</taxon>
    </lineage>
</organism>
<gene>
    <name evidence="1" type="ORF">Dsin_026456</name>
</gene>
<dbReference type="PANTHER" id="PTHR47150:SF5">
    <property type="entry name" value="OS07G0546750 PROTEIN"/>
    <property type="match status" value="1"/>
</dbReference>
<comment type="caution">
    <text evidence="1">The sequence shown here is derived from an EMBL/GenBank/DDBJ whole genome shotgun (WGS) entry which is preliminary data.</text>
</comment>
<sequence>MRGFSGMLGSLDCMHWKWKTCPTARHGTRMNGKIGSPTLILEAVVTRNLWIWHCFFWMAGTNNDLNVSDNSHLFDGIISGEAPTCNYVVNGHTSTMGYYLSDGIYPKWSTLIQNITQPVNEKQKNFSKAQEAVRKDVELAFGVLQACFAIVKGSARFWDRGECGRIMKTCIILHNMIVESEEDPEEWQPPEGETFEFVVHN</sequence>
<evidence type="ECO:0008006" key="3">
    <source>
        <dbReference type="Google" id="ProtNLM"/>
    </source>
</evidence>
<evidence type="ECO:0000313" key="2">
    <source>
        <dbReference type="Proteomes" id="UP001281410"/>
    </source>
</evidence>
<dbReference type="Proteomes" id="UP001281410">
    <property type="component" value="Unassembled WGS sequence"/>
</dbReference>
<dbReference type="PANTHER" id="PTHR47150">
    <property type="entry name" value="OS12G0169200 PROTEIN"/>
    <property type="match status" value="1"/>
</dbReference>
<evidence type="ECO:0000313" key="1">
    <source>
        <dbReference type="EMBL" id="KAK3195146.1"/>
    </source>
</evidence>
<name>A0AAD9ZXX7_9ROSI</name>
<protein>
    <recommendedName>
        <fullName evidence="3">Nuclease HARBI1</fullName>
    </recommendedName>
</protein>
<dbReference type="InterPro" id="IPR006912">
    <property type="entry name" value="Harbinger_derived_prot"/>
</dbReference>
<proteinExistence type="predicted"/>
<reference evidence="1" key="1">
    <citation type="journal article" date="2023" name="Plant J.">
        <title>Genome sequences and population genomics provide insights into the demographic history, inbreeding, and mutation load of two 'living fossil' tree species of Dipteronia.</title>
        <authorList>
            <person name="Feng Y."/>
            <person name="Comes H.P."/>
            <person name="Chen J."/>
            <person name="Zhu S."/>
            <person name="Lu R."/>
            <person name="Zhang X."/>
            <person name="Li P."/>
            <person name="Qiu J."/>
            <person name="Olsen K.M."/>
            <person name="Qiu Y."/>
        </authorList>
    </citation>
    <scope>NUCLEOTIDE SEQUENCE</scope>
    <source>
        <strain evidence="1">NBL</strain>
    </source>
</reference>
<dbReference type="AlphaFoldDB" id="A0AAD9ZXX7"/>
<keyword evidence="2" id="KW-1185">Reference proteome</keyword>
<accession>A0AAD9ZXX7</accession>